<feature type="transmembrane region" description="Helical" evidence="11">
    <location>
        <begin position="6"/>
        <end position="32"/>
    </location>
</feature>
<reference evidence="14 15" key="1">
    <citation type="submission" date="2017-11" db="EMBL/GenBank/DDBJ databases">
        <title>Draft genome sequence of Rhizobiales bacterium SY3-13.</title>
        <authorList>
            <person name="Sun C."/>
        </authorList>
    </citation>
    <scope>NUCLEOTIDE SEQUENCE [LARGE SCALE GENOMIC DNA]</scope>
    <source>
        <strain evidence="14 15">SY3-13</strain>
    </source>
</reference>
<organism evidence="14 15">
    <name type="scientific">Minwuia thermotolerans</name>
    <dbReference type="NCBI Taxonomy" id="2056226"/>
    <lineage>
        <taxon>Bacteria</taxon>
        <taxon>Pseudomonadati</taxon>
        <taxon>Pseudomonadota</taxon>
        <taxon>Alphaproteobacteria</taxon>
        <taxon>Minwuiales</taxon>
        <taxon>Minwuiaceae</taxon>
        <taxon>Minwuia</taxon>
    </lineage>
</organism>
<dbReference type="SUPFAM" id="SSF56176">
    <property type="entry name" value="FAD-binding/transporter-associated domain-like"/>
    <property type="match status" value="1"/>
</dbReference>
<dbReference type="AlphaFoldDB" id="A0A2M9G5Q1"/>
<dbReference type="Pfam" id="PF00571">
    <property type="entry name" value="CBS"/>
    <property type="match status" value="2"/>
</dbReference>
<keyword evidence="3" id="KW-1003">Cell membrane</keyword>
<dbReference type="GO" id="GO:0005886">
    <property type="term" value="C:plasma membrane"/>
    <property type="evidence" value="ECO:0007669"/>
    <property type="project" value="UniProtKB-SubCell"/>
</dbReference>
<dbReference type="PANTHER" id="PTHR22777">
    <property type="entry name" value="HEMOLYSIN-RELATED"/>
    <property type="match status" value="1"/>
</dbReference>
<sequence length="423" mass="46929">MDWQIIISIAAIVLLLVLSGFFSGSETALTAASRARMHHLGRMGNKRAVRVSRLVEQKENLIGSILLGNNLVNILASSLATSVLIVLVGDAAVAVATIVMTLLVLIFAEVLPKTYAIRNPDGFALAVAPAVDLLVRVLSPAVYAVQFVVRLTLRALGAHRLADNDISVEDELKGTIELHAREGTVRKTAKDMLGSILELDDVDVSEVMMHRRRVVTLNADNPPEQIVADALASNHTRIPLWRGEQEEIVGVLHARDLARELVKNDGDPSKLDIDEIAREPWFVPETTTLREQLNAFRRRHAHFALVIDEYGSLQGIVTLEDILEEIVGDISDEHDPVTAGIKPLPDGTYEIEGSVTIRDLNRRFDWNLPDEEATTIAGLVVYEAQALPDKGQIFRFHGFTFEVLERRRNRINRLRITPPESEE</sequence>
<dbReference type="RefSeq" id="WP_109792488.1">
    <property type="nucleotide sequence ID" value="NZ_PHIG01000011.1"/>
</dbReference>
<dbReference type="GO" id="GO:0050660">
    <property type="term" value="F:flavin adenine dinucleotide binding"/>
    <property type="evidence" value="ECO:0007669"/>
    <property type="project" value="InterPro"/>
</dbReference>
<feature type="domain" description="CBS" evidence="12">
    <location>
        <begin position="209"/>
        <end position="269"/>
    </location>
</feature>
<evidence type="ECO:0000256" key="6">
    <source>
        <dbReference type="ARBA" id="ARBA00022989"/>
    </source>
</evidence>
<evidence type="ECO:0000256" key="3">
    <source>
        <dbReference type="ARBA" id="ARBA00022475"/>
    </source>
</evidence>
<protein>
    <recommendedName>
        <fullName evidence="16">HlyC/CorC family transporter</fullName>
    </recommendedName>
</protein>
<evidence type="ECO:0000256" key="2">
    <source>
        <dbReference type="ARBA" id="ARBA00006446"/>
    </source>
</evidence>
<dbReference type="InterPro" id="IPR000644">
    <property type="entry name" value="CBS_dom"/>
</dbReference>
<dbReference type="SMART" id="SM01091">
    <property type="entry name" value="CorC_HlyC"/>
    <property type="match status" value="1"/>
</dbReference>
<dbReference type="Proteomes" id="UP000229498">
    <property type="component" value="Unassembled WGS sequence"/>
</dbReference>
<evidence type="ECO:0000256" key="1">
    <source>
        <dbReference type="ARBA" id="ARBA00004651"/>
    </source>
</evidence>
<dbReference type="Pfam" id="PF01595">
    <property type="entry name" value="CNNM"/>
    <property type="match status" value="1"/>
</dbReference>
<dbReference type="OrthoDB" id="9805314at2"/>
<proteinExistence type="inferred from homology"/>
<dbReference type="InterPro" id="IPR046342">
    <property type="entry name" value="CBS_dom_sf"/>
</dbReference>
<dbReference type="SMART" id="SM00116">
    <property type="entry name" value="CBS"/>
    <property type="match status" value="2"/>
</dbReference>
<evidence type="ECO:0000256" key="9">
    <source>
        <dbReference type="PROSITE-ProRule" id="PRU00703"/>
    </source>
</evidence>
<evidence type="ECO:0000256" key="4">
    <source>
        <dbReference type="ARBA" id="ARBA00022692"/>
    </source>
</evidence>
<dbReference type="CDD" id="cd04590">
    <property type="entry name" value="CBS_pair_CorC_HlyC_assoc"/>
    <property type="match status" value="1"/>
</dbReference>
<dbReference type="Gene3D" id="3.30.465.10">
    <property type="match status" value="1"/>
</dbReference>
<dbReference type="PROSITE" id="PS51846">
    <property type="entry name" value="CNNM"/>
    <property type="match status" value="1"/>
</dbReference>
<evidence type="ECO:0000256" key="11">
    <source>
        <dbReference type="SAM" id="Phobius"/>
    </source>
</evidence>
<evidence type="ECO:0000313" key="14">
    <source>
        <dbReference type="EMBL" id="PJK31043.1"/>
    </source>
</evidence>
<dbReference type="Pfam" id="PF03471">
    <property type="entry name" value="CorC_HlyC"/>
    <property type="match status" value="1"/>
</dbReference>
<dbReference type="EMBL" id="PHIG01000011">
    <property type="protein sequence ID" value="PJK31043.1"/>
    <property type="molecule type" value="Genomic_DNA"/>
</dbReference>
<dbReference type="SUPFAM" id="SSF54631">
    <property type="entry name" value="CBS-domain pair"/>
    <property type="match status" value="1"/>
</dbReference>
<name>A0A2M9G5Q1_9PROT</name>
<keyword evidence="15" id="KW-1185">Reference proteome</keyword>
<feature type="domain" description="CBS" evidence="12">
    <location>
        <begin position="276"/>
        <end position="333"/>
    </location>
</feature>
<dbReference type="PANTHER" id="PTHR22777:SF32">
    <property type="entry name" value="UPF0053 INNER MEMBRANE PROTEIN YFJD"/>
    <property type="match status" value="1"/>
</dbReference>
<feature type="transmembrane region" description="Helical" evidence="11">
    <location>
        <begin position="123"/>
        <end position="145"/>
    </location>
</feature>
<comment type="similarity">
    <text evidence="2">Belongs to the UPF0053 family. Hemolysin C subfamily.</text>
</comment>
<keyword evidence="6 10" id="KW-1133">Transmembrane helix</keyword>
<keyword evidence="7 9" id="KW-0129">CBS domain</keyword>
<dbReference type="FunFam" id="3.10.580.10:FF:000002">
    <property type="entry name" value="Magnesium/cobalt efflux protein CorC"/>
    <property type="match status" value="1"/>
</dbReference>
<dbReference type="InterPro" id="IPR036318">
    <property type="entry name" value="FAD-bd_PCMH-like_sf"/>
</dbReference>
<comment type="caution">
    <text evidence="14">The sequence shown here is derived from an EMBL/GenBank/DDBJ whole genome shotgun (WGS) entry which is preliminary data.</text>
</comment>
<evidence type="ECO:0000259" key="13">
    <source>
        <dbReference type="PROSITE" id="PS51846"/>
    </source>
</evidence>
<evidence type="ECO:0000259" key="12">
    <source>
        <dbReference type="PROSITE" id="PS51371"/>
    </source>
</evidence>
<evidence type="ECO:0000256" key="5">
    <source>
        <dbReference type="ARBA" id="ARBA00022737"/>
    </source>
</evidence>
<dbReference type="InterPro" id="IPR005170">
    <property type="entry name" value="Transptr-assoc_dom"/>
</dbReference>
<comment type="subcellular location">
    <subcellularLocation>
        <location evidence="1">Cell membrane</location>
        <topology evidence="1">Multi-pass membrane protein</topology>
    </subcellularLocation>
</comment>
<dbReference type="InterPro" id="IPR016169">
    <property type="entry name" value="FAD-bd_PCMH_sub2"/>
</dbReference>
<keyword evidence="4 10" id="KW-0812">Transmembrane</keyword>
<dbReference type="PROSITE" id="PS51371">
    <property type="entry name" value="CBS"/>
    <property type="match status" value="2"/>
</dbReference>
<gene>
    <name evidence="14" type="ORF">CVT23_04060</name>
</gene>
<dbReference type="InterPro" id="IPR044751">
    <property type="entry name" value="Ion_transp-like_CBS"/>
</dbReference>
<feature type="domain" description="CNNM transmembrane" evidence="13">
    <location>
        <begin position="1"/>
        <end position="189"/>
    </location>
</feature>
<dbReference type="InterPro" id="IPR002550">
    <property type="entry name" value="CNNM"/>
</dbReference>
<evidence type="ECO:0000313" key="15">
    <source>
        <dbReference type="Proteomes" id="UP000229498"/>
    </source>
</evidence>
<evidence type="ECO:0000256" key="8">
    <source>
        <dbReference type="ARBA" id="ARBA00023136"/>
    </source>
</evidence>
<feature type="transmembrane region" description="Helical" evidence="11">
    <location>
        <begin position="91"/>
        <end position="111"/>
    </location>
</feature>
<keyword evidence="5" id="KW-0677">Repeat</keyword>
<evidence type="ECO:0000256" key="10">
    <source>
        <dbReference type="PROSITE-ProRule" id="PRU01193"/>
    </source>
</evidence>
<accession>A0A2M9G5Q1</accession>
<feature type="transmembrane region" description="Helical" evidence="11">
    <location>
        <begin position="61"/>
        <end position="85"/>
    </location>
</feature>
<evidence type="ECO:0000256" key="7">
    <source>
        <dbReference type="ARBA" id="ARBA00023122"/>
    </source>
</evidence>
<evidence type="ECO:0008006" key="16">
    <source>
        <dbReference type="Google" id="ProtNLM"/>
    </source>
</evidence>
<dbReference type="Gene3D" id="3.10.580.10">
    <property type="entry name" value="CBS-domain"/>
    <property type="match status" value="1"/>
</dbReference>
<keyword evidence="8 10" id="KW-0472">Membrane</keyword>